<sequence>MYTYHWRAWLRQAFMELPDRTGTLQDAAAIIEADPDIAPLLDRTWAAEEWTARKAKVPKRGVQSLPYLGKES</sequence>
<dbReference type="EMBL" id="PGGS01000732">
    <property type="protein sequence ID" value="PNH02053.1"/>
    <property type="molecule type" value="Genomic_DNA"/>
</dbReference>
<reference evidence="1 2" key="1">
    <citation type="journal article" date="2017" name="Mol. Biol. Evol.">
        <title>The 4-celled Tetrabaena socialis nuclear genome reveals the essential components for genetic control of cell number at the origin of multicellularity in the volvocine lineage.</title>
        <authorList>
            <person name="Featherston J."/>
            <person name="Arakaki Y."/>
            <person name="Hanschen E.R."/>
            <person name="Ferris P.J."/>
            <person name="Michod R.E."/>
            <person name="Olson B.J.S.C."/>
            <person name="Nozaki H."/>
            <person name="Durand P.M."/>
        </authorList>
    </citation>
    <scope>NUCLEOTIDE SEQUENCE [LARGE SCALE GENOMIC DNA]</scope>
    <source>
        <strain evidence="1 2">NIES-571</strain>
    </source>
</reference>
<protein>
    <submittedName>
        <fullName evidence="1">Uncharacterized protein</fullName>
    </submittedName>
</protein>
<evidence type="ECO:0000313" key="2">
    <source>
        <dbReference type="Proteomes" id="UP000236333"/>
    </source>
</evidence>
<accession>A0A2J7ZP57</accession>
<name>A0A2J7ZP57_9CHLO</name>
<organism evidence="1 2">
    <name type="scientific">Tetrabaena socialis</name>
    <dbReference type="NCBI Taxonomy" id="47790"/>
    <lineage>
        <taxon>Eukaryota</taxon>
        <taxon>Viridiplantae</taxon>
        <taxon>Chlorophyta</taxon>
        <taxon>core chlorophytes</taxon>
        <taxon>Chlorophyceae</taxon>
        <taxon>CS clade</taxon>
        <taxon>Chlamydomonadales</taxon>
        <taxon>Tetrabaenaceae</taxon>
        <taxon>Tetrabaena</taxon>
    </lineage>
</organism>
<dbReference type="OrthoDB" id="546213at2759"/>
<dbReference type="AlphaFoldDB" id="A0A2J7ZP57"/>
<gene>
    <name evidence="1" type="ORF">TSOC_012037</name>
</gene>
<evidence type="ECO:0000313" key="1">
    <source>
        <dbReference type="EMBL" id="PNH02053.1"/>
    </source>
</evidence>
<keyword evidence="2" id="KW-1185">Reference proteome</keyword>
<comment type="caution">
    <text evidence="1">The sequence shown here is derived from an EMBL/GenBank/DDBJ whole genome shotgun (WGS) entry which is preliminary data.</text>
</comment>
<proteinExistence type="predicted"/>
<dbReference type="Proteomes" id="UP000236333">
    <property type="component" value="Unassembled WGS sequence"/>
</dbReference>